<feature type="transmembrane region" description="Helical" evidence="5">
    <location>
        <begin position="216"/>
        <end position="238"/>
    </location>
</feature>
<dbReference type="Pfam" id="PF01758">
    <property type="entry name" value="SBF"/>
    <property type="match status" value="1"/>
</dbReference>
<evidence type="ECO:0000256" key="2">
    <source>
        <dbReference type="ARBA" id="ARBA00022692"/>
    </source>
</evidence>
<dbReference type="InterPro" id="IPR038770">
    <property type="entry name" value="Na+/solute_symporter_sf"/>
</dbReference>
<evidence type="ECO:0000256" key="3">
    <source>
        <dbReference type="ARBA" id="ARBA00022989"/>
    </source>
</evidence>
<comment type="caution">
    <text evidence="6">The sequence shown here is derived from an EMBL/GenBank/DDBJ whole genome shotgun (WGS) entry which is preliminary data.</text>
</comment>
<keyword evidence="7" id="KW-1185">Reference proteome</keyword>
<keyword evidence="4 5" id="KW-0472">Membrane</keyword>
<name>A0A4Q5LUX5_9BACT</name>
<feature type="transmembrane region" description="Helical" evidence="5">
    <location>
        <begin position="155"/>
        <end position="177"/>
    </location>
</feature>
<dbReference type="AlphaFoldDB" id="A0A4Q5LUX5"/>
<dbReference type="InterPro" id="IPR004710">
    <property type="entry name" value="Bilac:Na_transpt"/>
</dbReference>
<evidence type="ECO:0000256" key="5">
    <source>
        <dbReference type="SAM" id="Phobius"/>
    </source>
</evidence>
<keyword evidence="2 5" id="KW-0812">Transmembrane</keyword>
<evidence type="ECO:0000256" key="1">
    <source>
        <dbReference type="ARBA" id="ARBA00004141"/>
    </source>
</evidence>
<organism evidence="6 7">
    <name type="scientific">Emticicia agri</name>
    <dbReference type="NCBI Taxonomy" id="2492393"/>
    <lineage>
        <taxon>Bacteria</taxon>
        <taxon>Pseudomonadati</taxon>
        <taxon>Bacteroidota</taxon>
        <taxon>Cytophagia</taxon>
        <taxon>Cytophagales</taxon>
        <taxon>Leadbetterellaceae</taxon>
        <taxon>Emticicia</taxon>
    </lineage>
</organism>
<evidence type="ECO:0000313" key="6">
    <source>
        <dbReference type="EMBL" id="RYU93307.1"/>
    </source>
</evidence>
<dbReference type="GO" id="GO:0016020">
    <property type="term" value="C:membrane"/>
    <property type="evidence" value="ECO:0007669"/>
    <property type="project" value="UniProtKB-SubCell"/>
</dbReference>
<proteinExistence type="predicted"/>
<feature type="transmembrane region" description="Helical" evidence="5">
    <location>
        <begin position="65"/>
        <end position="88"/>
    </location>
</feature>
<feature type="transmembrane region" description="Helical" evidence="5">
    <location>
        <begin position="121"/>
        <end position="143"/>
    </location>
</feature>
<feature type="transmembrane region" description="Helical" evidence="5">
    <location>
        <begin position="94"/>
        <end position="114"/>
    </location>
</feature>
<dbReference type="Gene3D" id="1.20.1530.20">
    <property type="match status" value="1"/>
</dbReference>
<dbReference type="EMBL" id="SEWF01000048">
    <property type="protein sequence ID" value="RYU93307.1"/>
    <property type="molecule type" value="Genomic_DNA"/>
</dbReference>
<evidence type="ECO:0000313" key="7">
    <source>
        <dbReference type="Proteomes" id="UP000293162"/>
    </source>
</evidence>
<comment type="subcellular location">
    <subcellularLocation>
        <location evidence="1">Membrane</location>
        <topology evidence="1">Multi-pass membrane protein</topology>
    </subcellularLocation>
</comment>
<accession>A0A4Q5LUX5</accession>
<dbReference type="InterPro" id="IPR002657">
    <property type="entry name" value="BilAc:Na_symport/Acr3"/>
</dbReference>
<dbReference type="OrthoDB" id="9806785at2"/>
<dbReference type="PANTHER" id="PTHR10361">
    <property type="entry name" value="SODIUM-BILE ACID COTRANSPORTER"/>
    <property type="match status" value="1"/>
</dbReference>
<dbReference type="Proteomes" id="UP000293162">
    <property type="component" value="Unassembled WGS sequence"/>
</dbReference>
<feature type="transmembrane region" description="Helical" evidence="5">
    <location>
        <begin position="5"/>
        <end position="23"/>
    </location>
</feature>
<sequence length="307" mass="33143">MRNYIYTFCLIAAASIAYFFPQYFIEINGFQLKELIIPLLQIIMFGMGTTITFEDFLGVIKMPKAVIVGLVCQFTIMPFLGFAIANTFDFPAEIAAGVILVGCSPSGLASNVISYISKANVALSITITSIATILAPLLTPFLMKLLGGQFIAIDFWPMVIDICKMIIVPIIIGFLINKILKDRNAWLQKILPLISMGGILVIILIITAAGQKSLQTVGLALVFATILHNVGGFIIGYWGARLFRLQEQDCRTVAIEVGLQNAGLASGLAKAMGKLATVGIAPALFGPIMNINGSLLASYWSKKAVDK</sequence>
<dbReference type="PANTHER" id="PTHR10361:SF28">
    <property type="entry name" value="P3 PROTEIN-RELATED"/>
    <property type="match status" value="1"/>
</dbReference>
<dbReference type="RefSeq" id="WP_130023531.1">
    <property type="nucleotide sequence ID" value="NZ_SEWF01000048.1"/>
</dbReference>
<feature type="transmembrane region" description="Helical" evidence="5">
    <location>
        <begin position="189"/>
        <end position="210"/>
    </location>
</feature>
<evidence type="ECO:0000256" key="4">
    <source>
        <dbReference type="ARBA" id="ARBA00023136"/>
    </source>
</evidence>
<keyword evidence="3 5" id="KW-1133">Transmembrane helix</keyword>
<feature type="transmembrane region" description="Helical" evidence="5">
    <location>
        <begin position="35"/>
        <end position="53"/>
    </location>
</feature>
<gene>
    <name evidence="6" type="ORF">EWM59_22620</name>
</gene>
<protein>
    <submittedName>
        <fullName evidence="6">Bile acid:sodium symporter family protein</fullName>
    </submittedName>
</protein>
<reference evidence="6 7" key="1">
    <citation type="submission" date="2019-02" db="EMBL/GenBank/DDBJ databases">
        <title>Bacterial novel species Emticicia sp. 17J42-9 isolated from soil.</title>
        <authorList>
            <person name="Jung H.-Y."/>
        </authorList>
    </citation>
    <scope>NUCLEOTIDE SEQUENCE [LARGE SCALE GENOMIC DNA]</scope>
    <source>
        <strain evidence="6 7">17J42-9</strain>
    </source>
</reference>